<evidence type="ECO:0000256" key="2">
    <source>
        <dbReference type="ARBA" id="ARBA00012438"/>
    </source>
</evidence>
<dbReference type="SMART" id="SM00388">
    <property type="entry name" value="HisKA"/>
    <property type="match status" value="1"/>
</dbReference>
<keyword evidence="10" id="KW-1185">Reference proteome</keyword>
<dbReference type="Gene3D" id="1.25.40.10">
    <property type="entry name" value="Tetratricopeptide repeat domain"/>
    <property type="match status" value="1"/>
</dbReference>
<dbReference type="PROSITE" id="PS50293">
    <property type="entry name" value="TPR_REGION"/>
    <property type="match status" value="1"/>
</dbReference>
<dbReference type="SUPFAM" id="SSF47384">
    <property type="entry name" value="Homodimeric domain of signal transducing histidine kinase"/>
    <property type="match status" value="1"/>
</dbReference>
<evidence type="ECO:0000256" key="3">
    <source>
        <dbReference type="ARBA" id="ARBA00022553"/>
    </source>
</evidence>
<reference evidence="10" key="1">
    <citation type="submission" date="2016-01" db="EMBL/GenBank/DDBJ databases">
        <title>Draft genome of Chromobacterium sp. F49.</title>
        <authorList>
            <person name="Hong K.W."/>
        </authorList>
    </citation>
    <scope>NUCLEOTIDE SEQUENCE [LARGE SCALE GENOMIC DNA]</scope>
    <source>
        <strain evidence="10">CN3</strain>
    </source>
</reference>
<comment type="catalytic activity">
    <reaction evidence="1">
        <text>ATP + protein L-histidine = ADP + protein N-phospho-L-histidine.</text>
        <dbReference type="EC" id="2.7.13.3"/>
    </reaction>
</comment>
<dbReference type="EC" id="2.7.13.3" evidence="2"/>
<evidence type="ECO:0000313" key="10">
    <source>
        <dbReference type="Proteomes" id="UP000076609"/>
    </source>
</evidence>
<evidence type="ECO:0000256" key="4">
    <source>
        <dbReference type="ARBA" id="ARBA00022679"/>
    </source>
</evidence>
<dbReference type="Gene3D" id="3.30.565.10">
    <property type="entry name" value="Histidine kinase-like ATPase, C-terminal domain"/>
    <property type="match status" value="1"/>
</dbReference>
<comment type="caution">
    <text evidence="9">The sequence shown here is derived from an EMBL/GenBank/DDBJ whole genome shotgun (WGS) entry which is preliminary data.</text>
</comment>
<evidence type="ECO:0000256" key="6">
    <source>
        <dbReference type="PROSITE-ProRule" id="PRU00339"/>
    </source>
</evidence>
<dbReference type="PROSITE" id="PS50109">
    <property type="entry name" value="HIS_KIN"/>
    <property type="match status" value="1"/>
</dbReference>
<dbReference type="Gene3D" id="1.10.287.130">
    <property type="match status" value="1"/>
</dbReference>
<dbReference type="Pfam" id="PF02518">
    <property type="entry name" value="HATPase_c"/>
    <property type="match status" value="1"/>
</dbReference>
<dbReference type="SUPFAM" id="SSF48452">
    <property type="entry name" value="TPR-like"/>
    <property type="match status" value="1"/>
</dbReference>
<dbReference type="SMART" id="SM00387">
    <property type="entry name" value="HATPase_c"/>
    <property type="match status" value="1"/>
</dbReference>
<evidence type="ECO:0000256" key="1">
    <source>
        <dbReference type="ARBA" id="ARBA00000085"/>
    </source>
</evidence>
<keyword evidence="6" id="KW-0802">TPR repeat</keyword>
<feature type="domain" description="Histidine kinase" evidence="8">
    <location>
        <begin position="313"/>
        <end position="529"/>
    </location>
</feature>
<gene>
    <name evidence="9" type="ORF">AVT10_09435</name>
</gene>
<dbReference type="PANTHER" id="PTHR43047">
    <property type="entry name" value="TWO-COMPONENT HISTIDINE PROTEIN KINASE"/>
    <property type="match status" value="1"/>
</dbReference>
<dbReference type="InterPro" id="IPR036890">
    <property type="entry name" value="HATPase_C_sf"/>
</dbReference>
<dbReference type="InterPro" id="IPR003661">
    <property type="entry name" value="HisK_dim/P_dom"/>
</dbReference>
<keyword evidence="3" id="KW-0597">Phosphoprotein</keyword>
<dbReference type="SMART" id="SM00028">
    <property type="entry name" value="TPR"/>
    <property type="match status" value="3"/>
</dbReference>
<dbReference type="InterPro" id="IPR036097">
    <property type="entry name" value="HisK_dim/P_sf"/>
</dbReference>
<dbReference type="EMBL" id="LQQO01000003">
    <property type="protein sequence ID" value="KZE18005.1"/>
    <property type="molecule type" value="Genomic_DNA"/>
</dbReference>
<proteinExistence type="predicted"/>
<sequence length="677" mass="72853">MSYRIYQETGDARGQSLALLSIGALYRQGSDFSAALKYYGQAIDAYAADPVLSVSLLNNRGNVLTEMGQYRRALTDFRRALELVGRISNPAFEARIYGNIARAYRGEGAPNAAWQAAVRGMAIARAADAITALNQLQTLAGRIAADRGDFRTAVRLVDTAFEDVDLTTTPLTARDNHRNAYGVYAAAGETAKALAHLEALDRLNEQATQLTTSTKTALMSARFDFQNQELRIARLQQEELRRNVAFERANARFERILFGSIAAAVAVLLALLSFGVVTLRRSRDAIRRANVDLAATNAALEKALKAKGDFLATTSHEIRTPLNGILGMAQVMLRDESLAPATRDRLDIIHDAGVTMRSLVDDILDVAKMQSGNLSVERVPTDLIATVEDLARLWRRQAEDRGLGFVVELGDVPRWVEGDPVRLRQILFNLLSNALKFTPSGEIALRVAATGDRLSIAVADTGIGIAPDRLEEVFESFQQADTSTTRRYGGTGLGLTICRNLARAMGGDIIVSSAPGQGATFTVDLPLVTVAPEVVGTGPVDRAARAATLAILERNPITRGMMRTLFADHVDDMAFLDDAAGLLDVLALGSTNTVLVDMASLSAGSTDADGILSMVVAEAHQRNLRIVLLAREQDDIAPPCKNVTLLQKPVSATQLIDALFVVGKGRAPAVPLVPNAA</sequence>
<dbReference type="PANTHER" id="PTHR43047:SF78">
    <property type="entry name" value="SENSORY_REGULATORY PROTEIN RPFC"/>
    <property type="match status" value="1"/>
</dbReference>
<dbReference type="InterPro" id="IPR004358">
    <property type="entry name" value="Sig_transdc_His_kin-like_C"/>
</dbReference>
<dbReference type="Pfam" id="PF13424">
    <property type="entry name" value="TPR_12"/>
    <property type="match status" value="1"/>
</dbReference>
<accession>A0ABR5YF80</accession>
<dbReference type="InterPro" id="IPR003594">
    <property type="entry name" value="HATPase_dom"/>
</dbReference>
<evidence type="ECO:0000259" key="8">
    <source>
        <dbReference type="PROSITE" id="PS50109"/>
    </source>
</evidence>
<keyword evidence="4" id="KW-0808">Transferase</keyword>
<dbReference type="CDD" id="cd16922">
    <property type="entry name" value="HATPase_EvgS-ArcB-TorS-like"/>
    <property type="match status" value="1"/>
</dbReference>
<organism evidence="9 10">
    <name type="scientific">Sphingomonas hankookensis</name>
    <dbReference type="NCBI Taxonomy" id="563996"/>
    <lineage>
        <taxon>Bacteria</taxon>
        <taxon>Pseudomonadati</taxon>
        <taxon>Pseudomonadota</taxon>
        <taxon>Alphaproteobacteria</taxon>
        <taxon>Sphingomonadales</taxon>
        <taxon>Sphingomonadaceae</taxon>
        <taxon>Sphingomonas</taxon>
    </lineage>
</organism>
<name>A0ABR5YF80_9SPHN</name>
<dbReference type="InterPro" id="IPR019734">
    <property type="entry name" value="TPR_rpt"/>
</dbReference>
<dbReference type="InterPro" id="IPR011990">
    <property type="entry name" value="TPR-like_helical_dom_sf"/>
</dbReference>
<keyword evidence="7" id="KW-1133">Transmembrane helix</keyword>
<keyword evidence="5" id="KW-0418">Kinase</keyword>
<keyword evidence="7" id="KW-0472">Membrane</keyword>
<dbReference type="InterPro" id="IPR005467">
    <property type="entry name" value="His_kinase_dom"/>
</dbReference>
<feature type="repeat" description="TPR" evidence="6">
    <location>
        <begin position="54"/>
        <end position="87"/>
    </location>
</feature>
<dbReference type="PRINTS" id="PR00344">
    <property type="entry name" value="BCTRLSENSOR"/>
</dbReference>
<feature type="repeat" description="TPR" evidence="6">
    <location>
        <begin position="16"/>
        <end position="49"/>
    </location>
</feature>
<dbReference type="PROSITE" id="PS50005">
    <property type="entry name" value="TPR"/>
    <property type="match status" value="2"/>
</dbReference>
<evidence type="ECO:0000313" key="9">
    <source>
        <dbReference type="EMBL" id="KZE18005.1"/>
    </source>
</evidence>
<evidence type="ECO:0000256" key="5">
    <source>
        <dbReference type="ARBA" id="ARBA00022777"/>
    </source>
</evidence>
<dbReference type="CDD" id="cd00082">
    <property type="entry name" value="HisKA"/>
    <property type="match status" value="1"/>
</dbReference>
<dbReference type="Pfam" id="PF00512">
    <property type="entry name" value="HisKA"/>
    <property type="match status" value="1"/>
</dbReference>
<keyword evidence="7" id="KW-0812">Transmembrane</keyword>
<feature type="transmembrane region" description="Helical" evidence="7">
    <location>
        <begin position="256"/>
        <end position="279"/>
    </location>
</feature>
<dbReference type="SUPFAM" id="SSF55874">
    <property type="entry name" value="ATPase domain of HSP90 chaperone/DNA topoisomerase II/histidine kinase"/>
    <property type="match status" value="1"/>
</dbReference>
<evidence type="ECO:0000256" key="7">
    <source>
        <dbReference type="SAM" id="Phobius"/>
    </source>
</evidence>
<protein>
    <recommendedName>
        <fullName evidence="2">histidine kinase</fullName>
        <ecNumber evidence="2">2.7.13.3</ecNumber>
    </recommendedName>
</protein>
<dbReference type="Proteomes" id="UP000076609">
    <property type="component" value="Unassembled WGS sequence"/>
</dbReference>